<evidence type="ECO:0000313" key="3">
    <source>
        <dbReference type="Proteomes" id="UP000230557"/>
    </source>
</evidence>
<dbReference type="InterPro" id="IPR033469">
    <property type="entry name" value="CYTH-like_dom_sf"/>
</dbReference>
<protein>
    <recommendedName>
        <fullName evidence="1">CYTH domain-containing protein</fullName>
    </recommendedName>
</protein>
<dbReference type="AlphaFoldDB" id="A0A2H0VDF9"/>
<proteinExistence type="predicted"/>
<feature type="domain" description="CYTH" evidence="1">
    <location>
        <begin position="5"/>
        <end position="170"/>
    </location>
</feature>
<reference evidence="3" key="1">
    <citation type="submission" date="2017-09" db="EMBL/GenBank/DDBJ databases">
        <title>Depth-based differentiation of microbial function through sediment-hosted aquifers and enrichment of novel symbionts in the deep terrestrial subsurface.</title>
        <authorList>
            <person name="Probst A.J."/>
            <person name="Ladd B."/>
            <person name="Jarett J.K."/>
            <person name="Geller-Mcgrath D.E."/>
            <person name="Sieber C.M.K."/>
            <person name="Emerson J.B."/>
            <person name="Anantharaman K."/>
            <person name="Thomas B.C."/>
            <person name="Malmstrom R."/>
            <person name="Stieglmeier M."/>
            <person name="Klingl A."/>
            <person name="Woyke T."/>
            <person name="Ryan C.M."/>
            <person name="Banfield J.F."/>
        </authorList>
    </citation>
    <scope>NUCLEOTIDE SEQUENCE [LARGE SCALE GENOMIC DNA]</scope>
</reference>
<accession>A0A2H0VDF9</accession>
<evidence type="ECO:0000313" key="2">
    <source>
        <dbReference type="EMBL" id="PIR97148.1"/>
    </source>
</evidence>
<dbReference type="PROSITE" id="PS51707">
    <property type="entry name" value="CYTH"/>
    <property type="match status" value="1"/>
</dbReference>
<evidence type="ECO:0000259" key="1">
    <source>
        <dbReference type="PROSITE" id="PS51707"/>
    </source>
</evidence>
<organism evidence="2 3">
    <name type="scientific">Candidatus Doudnabacteria bacterium CG10_big_fil_rev_8_21_14_0_10_41_10</name>
    <dbReference type="NCBI Taxonomy" id="1974551"/>
    <lineage>
        <taxon>Bacteria</taxon>
        <taxon>Candidatus Doudnaibacteriota</taxon>
    </lineage>
</organism>
<sequence length="188" mass="22379">MPYKFKEIEVRFLEIDEKSLKRKLLDLGAKDYGKDLLKDDLYYHTDKEFDDNHKRFCRIRHAKSGMTFTYKHFQSHSATGTKEIEFEIEDEESLNAFLVEMGWERVRRNEVKLHKFVLDKVIFDFKIWPSVPPVVELEGESEEDLKSAAKKVGLDWNEVELRPPPVVLEKVYKIPIHDLKLFTFDKIE</sequence>
<dbReference type="SUPFAM" id="SSF55154">
    <property type="entry name" value="CYTH-like phosphatases"/>
    <property type="match status" value="1"/>
</dbReference>
<dbReference type="Proteomes" id="UP000230557">
    <property type="component" value="Unassembled WGS sequence"/>
</dbReference>
<name>A0A2H0VDF9_9BACT</name>
<dbReference type="InterPro" id="IPR023577">
    <property type="entry name" value="CYTH_domain"/>
</dbReference>
<gene>
    <name evidence="2" type="ORF">COT91_02950</name>
</gene>
<comment type="caution">
    <text evidence="2">The sequence shown here is derived from an EMBL/GenBank/DDBJ whole genome shotgun (WGS) entry which is preliminary data.</text>
</comment>
<dbReference type="EMBL" id="PFAJ01000042">
    <property type="protein sequence ID" value="PIR97148.1"/>
    <property type="molecule type" value="Genomic_DNA"/>
</dbReference>
<dbReference type="Gene3D" id="2.40.320.10">
    <property type="entry name" value="Hypothetical Protein Pfu-838710-001"/>
    <property type="match status" value="1"/>
</dbReference>